<dbReference type="KEGG" id="cgle:NCTC11432_01417"/>
<evidence type="ECO:0008006" key="3">
    <source>
        <dbReference type="Google" id="ProtNLM"/>
    </source>
</evidence>
<dbReference type="AlphaFoldDB" id="A0A448AZX8"/>
<evidence type="ECO:0000313" key="1">
    <source>
        <dbReference type="EMBL" id="VEE05989.1"/>
    </source>
</evidence>
<reference evidence="1 2" key="1">
    <citation type="submission" date="2018-12" db="EMBL/GenBank/DDBJ databases">
        <authorList>
            <consortium name="Pathogen Informatics"/>
        </authorList>
    </citation>
    <scope>NUCLEOTIDE SEQUENCE [LARGE SCALE GENOMIC DNA]</scope>
    <source>
        <strain evidence="1 2">NCTC11432</strain>
    </source>
</reference>
<proteinExistence type="predicted"/>
<gene>
    <name evidence="1" type="ORF">NCTC11432_01417</name>
</gene>
<evidence type="ECO:0000313" key="2">
    <source>
        <dbReference type="Proteomes" id="UP000279227"/>
    </source>
</evidence>
<sequence length="234" mass="27908">MKKIHYLIFSFFALGCNSKLENSNSIAVKPTINIKKRKSNGTEIVNKLEKLNFFNLTEKSDLNDEKEELARAYNENNFFEGALRGETLEFLDNRFYFIDSEELFKVGGLINYLKTVKPVFEKLGLKLNYSNEKSFQNEKHWRHTIELNSREYIAFDNNFSKQDWNIAYVMFIEMLNEELEIQNSEERFYPISSQNDGRMVLLTKKQFEFIKENYPNDKEHPKELAVWKKENNLY</sequence>
<dbReference type="GeneID" id="93021444"/>
<accession>A0A448AZX8</accession>
<protein>
    <recommendedName>
        <fullName evidence="3">Lipoprotein</fullName>
    </recommendedName>
</protein>
<dbReference type="RefSeq" id="WP_002978364.1">
    <property type="nucleotide sequence ID" value="NZ_CP068486.1"/>
</dbReference>
<dbReference type="EMBL" id="LR134289">
    <property type="protein sequence ID" value="VEE05989.1"/>
    <property type="molecule type" value="Genomic_DNA"/>
</dbReference>
<name>A0A448AZX8_CHRGE</name>
<dbReference type="Proteomes" id="UP000279227">
    <property type="component" value="Chromosome"/>
</dbReference>
<organism evidence="1 2">
    <name type="scientific">Chryseobacterium gleum</name>
    <name type="common">Flavobacterium gleum</name>
    <dbReference type="NCBI Taxonomy" id="250"/>
    <lineage>
        <taxon>Bacteria</taxon>
        <taxon>Pseudomonadati</taxon>
        <taxon>Bacteroidota</taxon>
        <taxon>Flavobacteriia</taxon>
        <taxon>Flavobacteriales</taxon>
        <taxon>Weeksellaceae</taxon>
        <taxon>Chryseobacterium group</taxon>
        <taxon>Chryseobacterium</taxon>
    </lineage>
</organism>
<dbReference type="PROSITE" id="PS51257">
    <property type="entry name" value="PROKAR_LIPOPROTEIN"/>
    <property type="match status" value="1"/>
</dbReference>
<dbReference type="OrthoDB" id="2991685at2"/>
<dbReference type="STRING" id="525257.HMPREF0204_13049"/>